<dbReference type="InterPro" id="IPR029058">
    <property type="entry name" value="AB_hydrolase_fold"/>
</dbReference>
<dbReference type="ExpressionAtlas" id="A0A2K3N1U1">
    <property type="expression patterns" value="baseline"/>
</dbReference>
<gene>
    <name evidence="1" type="ORF">L195_g020238</name>
</gene>
<comment type="caution">
    <text evidence="1">The sequence shown here is derived from an EMBL/GenBank/DDBJ whole genome shotgun (WGS) entry which is preliminary data.</text>
</comment>
<dbReference type="Gene3D" id="3.40.50.1820">
    <property type="entry name" value="alpha/beta hydrolase"/>
    <property type="match status" value="2"/>
</dbReference>
<feature type="non-terminal residue" evidence="1">
    <location>
        <position position="224"/>
    </location>
</feature>
<dbReference type="InterPro" id="IPR013744">
    <property type="entry name" value="SidJ"/>
</dbReference>
<evidence type="ECO:0000313" key="1">
    <source>
        <dbReference type="EMBL" id="PNX97020.1"/>
    </source>
</evidence>
<sequence length="224" mass="25067">MSIFSTCRYLEPLAIALDRENWSLVQFLMSSSYNGYGTSSLQQDAKDLDQLINYLINKEDSEGVALLGHSTGCQDIVNYMRTNFACTRAVRAAILQAPVSDREYQSTLPQTATMIDLAAKMISEGRGSEIMPREADPCAPITAYSQTPKPNFLSNNGLGKPKYPSFWFHVTCKSHKVRNLDDDSLPKKYHSLCAYNGDDDLFSSDLSDDQLRMRLGHMSSTHCQ</sequence>
<accession>A0A2K3N1U1</accession>
<dbReference type="PANTHER" id="PTHR31591:SF1">
    <property type="entry name" value="UPF0613 PROTEIN PB24D3.06C"/>
    <property type="match status" value="1"/>
</dbReference>
<name>A0A2K3N1U1_TRIPR</name>
<dbReference type="SUPFAM" id="SSF53474">
    <property type="entry name" value="alpha/beta-Hydrolases"/>
    <property type="match status" value="1"/>
</dbReference>
<organism evidence="1 2">
    <name type="scientific">Trifolium pratense</name>
    <name type="common">Red clover</name>
    <dbReference type="NCBI Taxonomy" id="57577"/>
    <lineage>
        <taxon>Eukaryota</taxon>
        <taxon>Viridiplantae</taxon>
        <taxon>Streptophyta</taxon>
        <taxon>Embryophyta</taxon>
        <taxon>Tracheophyta</taxon>
        <taxon>Spermatophyta</taxon>
        <taxon>Magnoliopsida</taxon>
        <taxon>eudicotyledons</taxon>
        <taxon>Gunneridae</taxon>
        <taxon>Pentapetalae</taxon>
        <taxon>rosids</taxon>
        <taxon>fabids</taxon>
        <taxon>Fabales</taxon>
        <taxon>Fabaceae</taxon>
        <taxon>Papilionoideae</taxon>
        <taxon>50 kb inversion clade</taxon>
        <taxon>NPAAA clade</taxon>
        <taxon>Hologalegina</taxon>
        <taxon>IRL clade</taxon>
        <taxon>Trifolieae</taxon>
        <taxon>Trifolium</taxon>
    </lineage>
</organism>
<proteinExistence type="predicted"/>
<reference evidence="1 2" key="2">
    <citation type="journal article" date="2017" name="Front. Plant Sci.">
        <title>Gene Classification and Mining of Molecular Markers Useful in Red Clover (Trifolium pratense) Breeding.</title>
        <authorList>
            <person name="Istvanek J."/>
            <person name="Dluhosova J."/>
            <person name="Dluhos P."/>
            <person name="Patkova L."/>
            <person name="Nedelnik J."/>
            <person name="Repkova J."/>
        </authorList>
    </citation>
    <scope>NUCLEOTIDE SEQUENCE [LARGE SCALE GENOMIC DNA]</scope>
    <source>
        <strain evidence="2">cv. Tatra</strain>
        <tissue evidence="1">Young leaves</tissue>
    </source>
</reference>
<reference evidence="1 2" key="1">
    <citation type="journal article" date="2014" name="Am. J. Bot.">
        <title>Genome assembly and annotation for red clover (Trifolium pratense; Fabaceae).</title>
        <authorList>
            <person name="Istvanek J."/>
            <person name="Jaros M."/>
            <person name="Krenek A."/>
            <person name="Repkova J."/>
        </authorList>
    </citation>
    <scope>NUCLEOTIDE SEQUENCE [LARGE SCALE GENOMIC DNA]</scope>
    <source>
        <strain evidence="2">cv. Tatra</strain>
        <tissue evidence="1">Young leaves</tissue>
    </source>
</reference>
<dbReference type="Proteomes" id="UP000236291">
    <property type="component" value="Unassembled WGS sequence"/>
</dbReference>
<evidence type="ECO:0000313" key="2">
    <source>
        <dbReference type="Proteomes" id="UP000236291"/>
    </source>
</evidence>
<dbReference type="EMBL" id="ASHM01015108">
    <property type="protein sequence ID" value="PNX97020.1"/>
    <property type="molecule type" value="Genomic_DNA"/>
</dbReference>
<dbReference type="AlphaFoldDB" id="A0A2K3N1U1"/>
<protein>
    <submittedName>
        <fullName evidence="1">Uncharacterized protein</fullName>
    </submittedName>
</protein>
<dbReference type="PANTHER" id="PTHR31591">
    <property type="entry name" value="UPF0613 PROTEIN PB24D3.06C"/>
    <property type="match status" value="1"/>
</dbReference>
<dbReference type="Pfam" id="PF08538">
    <property type="entry name" value="DUF1749"/>
    <property type="match status" value="2"/>
</dbReference>